<dbReference type="InterPro" id="IPR012338">
    <property type="entry name" value="Beta-lactam/transpept-like"/>
</dbReference>
<sequence length="154" mass="17395">MNLPVCYENEKFEPIHNYIHKAQQEFGASASSVLIIQNDRIVFERYYGFHHHKKGALAVSDQSQFNIYSTRKTYVCLAMAMAALENNINLNTPIYKIINELGEKELGDLTLCDLATATGPKYFGKEQIEREGVQGFVVKALTGKVISEYLSENP</sequence>
<dbReference type="Proteomes" id="UP000190188">
    <property type="component" value="Unassembled WGS sequence"/>
</dbReference>
<dbReference type="EMBL" id="MSZX01000004">
    <property type="protein sequence ID" value="OPA78748.1"/>
    <property type="molecule type" value="Genomic_DNA"/>
</dbReference>
<reference evidence="2 3" key="1">
    <citation type="submission" date="2017-01" db="EMBL/GenBank/DDBJ databases">
        <title>Genome analysis of Paenibacillus selenitrireducens ES3-24.</title>
        <authorList>
            <person name="Xu D."/>
            <person name="Yao R."/>
            <person name="Zheng S."/>
        </authorList>
    </citation>
    <scope>NUCLEOTIDE SEQUENCE [LARGE SCALE GENOMIC DNA]</scope>
    <source>
        <strain evidence="2 3">ES3-24</strain>
    </source>
</reference>
<accession>A0A1T2XFY2</accession>
<dbReference type="InterPro" id="IPR001466">
    <property type="entry name" value="Beta-lactam-related"/>
</dbReference>
<dbReference type="SUPFAM" id="SSF56601">
    <property type="entry name" value="beta-lactamase/transpeptidase-like"/>
    <property type="match status" value="1"/>
</dbReference>
<evidence type="ECO:0000313" key="2">
    <source>
        <dbReference type="EMBL" id="OPA78748.1"/>
    </source>
</evidence>
<feature type="domain" description="Beta-lactamase-related" evidence="1">
    <location>
        <begin position="26"/>
        <end position="118"/>
    </location>
</feature>
<organism evidence="2 3">
    <name type="scientific">Paenibacillus selenitireducens</name>
    <dbReference type="NCBI Taxonomy" id="1324314"/>
    <lineage>
        <taxon>Bacteria</taxon>
        <taxon>Bacillati</taxon>
        <taxon>Bacillota</taxon>
        <taxon>Bacilli</taxon>
        <taxon>Bacillales</taxon>
        <taxon>Paenibacillaceae</taxon>
        <taxon>Paenibacillus</taxon>
    </lineage>
</organism>
<dbReference type="RefSeq" id="WP_158081688.1">
    <property type="nucleotide sequence ID" value="NZ_MSZX01000004.1"/>
</dbReference>
<keyword evidence="3" id="KW-1185">Reference proteome</keyword>
<proteinExistence type="predicted"/>
<dbReference type="STRING" id="1324314.BVG16_12985"/>
<dbReference type="Gene3D" id="3.40.710.10">
    <property type="entry name" value="DD-peptidase/beta-lactamase superfamily"/>
    <property type="match status" value="1"/>
</dbReference>
<evidence type="ECO:0000259" key="1">
    <source>
        <dbReference type="Pfam" id="PF00144"/>
    </source>
</evidence>
<gene>
    <name evidence="2" type="ORF">BVG16_12985</name>
</gene>
<protein>
    <recommendedName>
        <fullName evidence="1">Beta-lactamase-related domain-containing protein</fullName>
    </recommendedName>
</protein>
<dbReference type="Pfam" id="PF00144">
    <property type="entry name" value="Beta-lactamase"/>
    <property type="match status" value="1"/>
</dbReference>
<comment type="caution">
    <text evidence="2">The sequence shown here is derived from an EMBL/GenBank/DDBJ whole genome shotgun (WGS) entry which is preliminary data.</text>
</comment>
<evidence type="ECO:0000313" key="3">
    <source>
        <dbReference type="Proteomes" id="UP000190188"/>
    </source>
</evidence>
<name>A0A1T2XFY2_9BACL</name>
<dbReference type="AlphaFoldDB" id="A0A1T2XFY2"/>
<dbReference type="OrthoDB" id="2356735at2"/>